<keyword evidence="3" id="KW-0347">Helicase</keyword>
<keyword evidence="3" id="KW-0547">Nucleotide-binding</keyword>
<feature type="domain" description="DNA2/NAM7 helicase helicase" evidence="2">
    <location>
        <begin position="376"/>
        <end position="467"/>
    </location>
</feature>
<evidence type="ECO:0000313" key="3">
    <source>
        <dbReference type="EMBL" id="GFY25001.1"/>
    </source>
</evidence>
<dbReference type="GO" id="GO:0006369">
    <property type="term" value="P:termination of RNA polymerase II transcription"/>
    <property type="evidence" value="ECO:0007669"/>
    <property type="project" value="TreeGrafter"/>
</dbReference>
<keyword evidence="3" id="KW-0378">Hydrolase</keyword>
<name>A0A8X6VZ77_TRICX</name>
<evidence type="ECO:0000256" key="1">
    <source>
        <dbReference type="SAM" id="MobiDB-lite"/>
    </source>
</evidence>
<dbReference type="GO" id="GO:0001147">
    <property type="term" value="F:transcription termination site sequence-specific DNA binding"/>
    <property type="evidence" value="ECO:0007669"/>
    <property type="project" value="TreeGrafter"/>
</dbReference>
<dbReference type="AlphaFoldDB" id="A0A8X6VZ77"/>
<sequence length="492" mass="57663">MESFQNEAQYESGPNYSERKYTTESTTQLTRTSRQDPYNFKLHNFFLIKNILLCSPEWLTRKTLPSVCNRNIELPLRFPSYDSYVETFRKRLTVEIWESLLREYLQIKTPNYNSFYYTIKSRTHKHGITELQCESLTNKEAAFCPTEGSVILLKFKEEEEGTKFIFGYIKSHKLEKRCDFEELSEWVTIPEEWKLSTRLWKFSLSIKESMQNADLGLVNLAQGIVNIKHKIQLLEALFMFKQSPLQKDILEPSREMFSFYESTRRLFQTQLIQIVHNEITKENPKNKTILINAPDGTSAITDFVRNIFFEGKRTMKILLCAPTNMSVDELGIRLIELNERSRYRNYPIKFIRFGKVNKEIKKLYNYTFEMQALKMCKKLHGKEIPENHSIKKNLENIILKQSNIILTTLDSCMHPLISKFFNNCSNEEKACSIVDDASSIKEIEILQCLNPKVDRLVLVGDVKNLSPPNTSAYASNYSINHSNRSLMERFLI</sequence>
<dbReference type="PANTHER" id="PTHR10887">
    <property type="entry name" value="DNA2/NAM7 HELICASE FAMILY"/>
    <property type="match status" value="1"/>
</dbReference>
<proteinExistence type="predicted"/>
<feature type="compositionally biased region" description="Polar residues" evidence="1">
    <location>
        <begin position="1"/>
        <end position="15"/>
    </location>
</feature>
<gene>
    <name evidence="3" type="primary">SETX_2</name>
    <name evidence="3" type="ORF">TNCV_2691921</name>
</gene>
<evidence type="ECO:0000259" key="2">
    <source>
        <dbReference type="Pfam" id="PF13086"/>
    </source>
</evidence>
<dbReference type="EMBL" id="BMAU01021370">
    <property type="protein sequence ID" value="GFY25001.1"/>
    <property type="molecule type" value="Genomic_DNA"/>
</dbReference>
<dbReference type="GO" id="GO:0004386">
    <property type="term" value="F:helicase activity"/>
    <property type="evidence" value="ECO:0007669"/>
    <property type="project" value="UniProtKB-KW"/>
</dbReference>
<protein>
    <submittedName>
        <fullName evidence="3">Putative helicase senataxin</fullName>
    </submittedName>
</protein>
<dbReference type="Gene3D" id="3.40.50.300">
    <property type="entry name" value="P-loop containing nucleotide triphosphate hydrolases"/>
    <property type="match status" value="1"/>
</dbReference>
<dbReference type="Pfam" id="PF13086">
    <property type="entry name" value="AAA_11"/>
    <property type="match status" value="2"/>
</dbReference>
<reference evidence="3" key="1">
    <citation type="submission" date="2020-08" db="EMBL/GenBank/DDBJ databases">
        <title>Multicomponent nature underlies the extraordinary mechanical properties of spider dragline silk.</title>
        <authorList>
            <person name="Kono N."/>
            <person name="Nakamura H."/>
            <person name="Mori M."/>
            <person name="Yoshida Y."/>
            <person name="Ohtoshi R."/>
            <person name="Malay A.D."/>
            <person name="Moran D.A.P."/>
            <person name="Tomita M."/>
            <person name="Numata K."/>
            <person name="Arakawa K."/>
        </authorList>
    </citation>
    <scope>NUCLEOTIDE SEQUENCE</scope>
</reference>
<keyword evidence="3" id="KW-0067">ATP-binding</keyword>
<evidence type="ECO:0000313" key="4">
    <source>
        <dbReference type="Proteomes" id="UP000887159"/>
    </source>
</evidence>
<comment type="caution">
    <text evidence="3">The sequence shown here is derived from an EMBL/GenBank/DDBJ whole genome shotgun (WGS) entry which is preliminary data.</text>
</comment>
<dbReference type="InterPro" id="IPR027417">
    <property type="entry name" value="P-loop_NTPase"/>
</dbReference>
<dbReference type="PANTHER" id="PTHR10887:SF495">
    <property type="entry name" value="HELICASE SENATAXIN ISOFORM X1-RELATED"/>
    <property type="match status" value="1"/>
</dbReference>
<dbReference type="InterPro" id="IPR045055">
    <property type="entry name" value="DNA2/NAM7-like"/>
</dbReference>
<dbReference type="Proteomes" id="UP000887159">
    <property type="component" value="Unassembled WGS sequence"/>
</dbReference>
<dbReference type="InterPro" id="IPR041677">
    <property type="entry name" value="DNA2/NAM7_AAA_11"/>
</dbReference>
<accession>A0A8X6VZ77</accession>
<dbReference type="GO" id="GO:0016604">
    <property type="term" value="C:nuclear body"/>
    <property type="evidence" value="ECO:0007669"/>
    <property type="project" value="TreeGrafter"/>
</dbReference>
<organism evidence="3 4">
    <name type="scientific">Trichonephila clavipes</name>
    <name type="common">Golden silk orbweaver</name>
    <name type="synonym">Nephila clavipes</name>
    <dbReference type="NCBI Taxonomy" id="2585209"/>
    <lineage>
        <taxon>Eukaryota</taxon>
        <taxon>Metazoa</taxon>
        <taxon>Ecdysozoa</taxon>
        <taxon>Arthropoda</taxon>
        <taxon>Chelicerata</taxon>
        <taxon>Arachnida</taxon>
        <taxon>Araneae</taxon>
        <taxon>Araneomorphae</taxon>
        <taxon>Entelegynae</taxon>
        <taxon>Araneoidea</taxon>
        <taxon>Nephilidae</taxon>
        <taxon>Trichonephila</taxon>
    </lineage>
</organism>
<feature type="domain" description="DNA2/NAM7 helicase helicase" evidence="2">
    <location>
        <begin position="279"/>
        <end position="357"/>
    </location>
</feature>
<feature type="region of interest" description="Disordered" evidence="1">
    <location>
        <begin position="1"/>
        <end position="30"/>
    </location>
</feature>
<keyword evidence="4" id="KW-1185">Reference proteome</keyword>
<dbReference type="SUPFAM" id="SSF52540">
    <property type="entry name" value="P-loop containing nucleoside triphosphate hydrolases"/>
    <property type="match status" value="1"/>
</dbReference>